<dbReference type="SUPFAM" id="SSF55307">
    <property type="entry name" value="Tubulin C-terminal domain-like"/>
    <property type="match status" value="1"/>
</dbReference>
<dbReference type="PROSITE" id="PS01135">
    <property type="entry name" value="FTSZ_2"/>
    <property type="match status" value="1"/>
</dbReference>
<gene>
    <name evidence="7" type="ORF">METZ01_LOCUS65762</name>
</gene>
<evidence type="ECO:0000256" key="4">
    <source>
        <dbReference type="SAM" id="MobiDB-lite"/>
    </source>
</evidence>
<dbReference type="AlphaFoldDB" id="A0A381TBD0"/>
<dbReference type="InterPro" id="IPR018316">
    <property type="entry name" value="Tubulin/FtsZ_2-layer-sand-dom"/>
</dbReference>
<evidence type="ECO:0000256" key="2">
    <source>
        <dbReference type="ARBA" id="ARBA00022741"/>
    </source>
</evidence>
<feature type="domain" description="Tubulin/FtsZ GTPase" evidence="5">
    <location>
        <begin position="42"/>
        <end position="234"/>
    </location>
</feature>
<dbReference type="SUPFAM" id="SSF52490">
    <property type="entry name" value="Tubulin nucleotide-binding domain-like"/>
    <property type="match status" value="1"/>
</dbReference>
<dbReference type="InterPro" id="IPR036525">
    <property type="entry name" value="Tubulin/FtsZ_GTPase_sf"/>
</dbReference>
<feature type="domain" description="Tubulin/FtsZ 2-layer sandwich" evidence="6">
    <location>
        <begin position="236"/>
        <end position="353"/>
    </location>
</feature>
<evidence type="ECO:0008006" key="8">
    <source>
        <dbReference type="Google" id="ProtNLM"/>
    </source>
</evidence>
<dbReference type="InterPro" id="IPR008280">
    <property type="entry name" value="Tub_FtsZ_C"/>
</dbReference>
<dbReference type="GO" id="GO:0051301">
    <property type="term" value="P:cell division"/>
    <property type="evidence" value="ECO:0007669"/>
    <property type="project" value="TreeGrafter"/>
</dbReference>
<evidence type="ECO:0000259" key="5">
    <source>
        <dbReference type="SMART" id="SM00864"/>
    </source>
</evidence>
<dbReference type="PRINTS" id="PR00423">
    <property type="entry name" value="CELLDVISFTSZ"/>
</dbReference>
<dbReference type="GO" id="GO:0005525">
    <property type="term" value="F:GTP binding"/>
    <property type="evidence" value="ECO:0007669"/>
    <property type="project" value="UniProtKB-KW"/>
</dbReference>
<dbReference type="CDD" id="cd02201">
    <property type="entry name" value="FtsZ_type1"/>
    <property type="match status" value="1"/>
</dbReference>
<protein>
    <recommendedName>
        <fullName evidence="8">Tubulin/FtsZ GTPase domain-containing protein</fullName>
    </recommendedName>
</protein>
<dbReference type="PROSITE" id="PS01134">
    <property type="entry name" value="FTSZ_1"/>
    <property type="match status" value="1"/>
</dbReference>
<dbReference type="GO" id="GO:0003924">
    <property type="term" value="F:GTPase activity"/>
    <property type="evidence" value="ECO:0007669"/>
    <property type="project" value="InterPro"/>
</dbReference>
<dbReference type="EMBL" id="UINC01004244">
    <property type="protein sequence ID" value="SVA12908.1"/>
    <property type="molecule type" value="Genomic_DNA"/>
</dbReference>
<dbReference type="InterPro" id="IPR024757">
    <property type="entry name" value="FtsZ_C"/>
</dbReference>
<keyword evidence="2" id="KW-0547">Nucleotide-binding</keyword>
<dbReference type="InterPro" id="IPR045061">
    <property type="entry name" value="FtsZ/CetZ"/>
</dbReference>
<evidence type="ECO:0000259" key="6">
    <source>
        <dbReference type="SMART" id="SM00865"/>
    </source>
</evidence>
<dbReference type="Pfam" id="PF00091">
    <property type="entry name" value="Tubulin"/>
    <property type="match status" value="1"/>
</dbReference>
<dbReference type="SMART" id="SM00865">
    <property type="entry name" value="Tubulin_C"/>
    <property type="match status" value="1"/>
</dbReference>
<dbReference type="NCBIfam" id="TIGR00065">
    <property type="entry name" value="ftsZ"/>
    <property type="match status" value="1"/>
</dbReference>
<dbReference type="PANTHER" id="PTHR30314:SF3">
    <property type="entry name" value="MITOCHONDRIAL DIVISION PROTEIN FSZA"/>
    <property type="match status" value="1"/>
</dbReference>
<dbReference type="InterPro" id="IPR037103">
    <property type="entry name" value="Tubulin/FtsZ-like_C"/>
</dbReference>
<dbReference type="InterPro" id="IPR003008">
    <property type="entry name" value="Tubulin_FtsZ_GTPase"/>
</dbReference>
<sequence length="395" mass="42009">MTKIQYPRPFSSKTSEQGDPLEKQVMVDQTVTTIEEDIGLAAIKVVGVGGGGSNAVSRMYRERIPEVEYISVNTDAQALSRSDVPMRIRVGDRTARGLGVGGDPAKGRECHEEDRDEIKAALNGADLVFVAAGMGGGTGTGGSPVVAEVANELGALTVGVVTKPFNFEGARRKKQAEEGIKVLADVVDTLIVIPNDRLLIMSNESLSMDMAFRMADDVLRQGVQSIAELILMPGEINLDFADVKTIMSNAGPAWMAIGHGSGEDRAIMAAEAAIDSPLLEVSIEGARGVIFNVTGGTDLTLQEVQQASEVVSNMVDPDCNIIFGMVTDHKMENEVKMTIIATGFPSAEASAEQEAAAATALGEVMSDDEAIDLPPFLRHHRSARRRTTHETSGND</sequence>
<evidence type="ECO:0000256" key="3">
    <source>
        <dbReference type="ARBA" id="ARBA00023134"/>
    </source>
</evidence>
<dbReference type="InterPro" id="IPR000158">
    <property type="entry name" value="Cell_div_FtsZ"/>
</dbReference>
<evidence type="ECO:0000256" key="1">
    <source>
        <dbReference type="ARBA" id="ARBA00009690"/>
    </source>
</evidence>
<dbReference type="GO" id="GO:0032153">
    <property type="term" value="C:cell division site"/>
    <property type="evidence" value="ECO:0007669"/>
    <property type="project" value="TreeGrafter"/>
</dbReference>
<dbReference type="Gene3D" id="3.30.1330.20">
    <property type="entry name" value="Tubulin/FtsZ, C-terminal domain"/>
    <property type="match status" value="1"/>
</dbReference>
<organism evidence="7">
    <name type="scientific">marine metagenome</name>
    <dbReference type="NCBI Taxonomy" id="408172"/>
    <lineage>
        <taxon>unclassified sequences</taxon>
        <taxon>metagenomes</taxon>
        <taxon>ecological metagenomes</taxon>
    </lineage>
</organism>
<comment type="similarity">
    <text evidence="1">Belongs to the FtsZ family.</text>
</comment>
<feature type="region of interest" description="Disordered" evidence="4">
    <location>
        <begin position="1"/>
        <end position="22"/>
    </location>
</feature>
<evidence type="ECO:0000313" key="7">
    <source>
        <dbReference type="EMBL" id="SVA12908.1"/>
    </source>
</evidence>
<reference evidence="7" key="1">
    <citation type="submission" date="2018-05" db="EMBL/GenBank/DDBJ databases">
        <authorList>
            <person name="Lanie J.A."/>
            <person name="Ng W.-L."/>
            <person name="Kazmierczak K.M."/>
            <person name="Andrzejewski T.M."/>
            <person name="Davidsen T.M."/>
            <person name="Wayne K.J."/>
            <person name="Tettelin H."/>
            <person name="Glass J.I."/>
            <person name="Rusch D."/>
            <person name="Podicherti R."/>
            <person name="Tsui H.-C.T."/>
            <person name="Winkler M.E."/>
        </authorList>
    </citation>
    <scope>NUCLEOTIDE SEQUENCE</scope>
</reference>
<dbReference type="Pfam" id="PF12327">
    <property type="entry name" value="FtsZ_C"/>
    <property type="match status" value="1"/>
</dbReference>
<dbReference type="PANTHER" id="PTHR30314">
    <property type="entry name" value="CELL DIVISION PROTEIN FTSZ-RELATED"/>
    <property type="match status" value="1"/>
</dbReference>
<dbReference type="InterPro" id="IPR020805">
    <property type="entry name" value="Cell_div_FtsZ_CS"/>
</dbReference>
<dbReference type="Gene3D" id="3.40.50.1440">
    <property type="entry name" value="Tubulin/FtsZ, GTPase domain"/>
    <property type="match status" value="1"/>
</dbReference>
<accession>A0A381TBD0</accession>
<dbReference type="HAMAP" id="MF_00909">
    <property type="entry name" value="FtsZ"/>
    <property type="match status" value="1"/>
</dbReference>
<dbReference type="GO" id="GO:0005737">
    <property type="term" value="C:cytoplasm"/>
    <property type="evidence" value="ECO:0007669"/>
    <property type="project" value="TreeGrafter"/>
</dbReference>
<keyword evidence="3" id="KW-0342">GTP-binding</keyword>
<name>A0A381TBD0_9ZZZZ</name>
<dbReference type="FunFam" id="3.40.50.1440:FF:000001">
    <property type="entry name" value="Cell division protein FtsZ"/>
    <property type="match status" value="1"/>
</dbReference>
<dbReference type="SMART" id="SM00864">
    <property type="entry name" value="Tubulin"/>
    <property type="match status" value="1"/>
</dbReference>
<proteinExistence type="inferred from homology"/>